<proteinExistence type="predicted"/>
<evidence type="ECO:0000256" key="7">
    <source>
        <dbReference type="SAM" id="MobiDB-lite"/>
    </source>
</evidence>
<dbReference type="PROSITE" id="PS50103">
    <property type="entry name" value="ZF_C3H1"/>
    <property type="match status" value="3"/>
</dbReference>
<feature type="compositionally biased region" description="Polar residues" evidence="7">
    <location>
        <begin position="1405"/>
        <end position="1417"/>
    </location>
</feature>
<evidence type="ECO:0000313" key="9">
    <source>
        <dbReference type="EMBL" id="KAL2622795.1"/>
    </source>
</evidence>
<dbReference type="FunFam" id="4.10.1000.10:FF:000022">
    <property type="entry name" value="Zinc finger CCCH domain-containing protein 7"/>
    <property type="match status" value="1"/>
</dbReference>
<dbReference type="EMBL" id="JBHFFA010000006">
    <property type="protein sequence ID" value="KAL2622795.1"/>
    <property type="molecule type" value="Genomic_DNA"/>
</dbReference>
<feature type="compositionally biased region" description="Basic and acidic residues" evidence="7">
    <location>
        <begin position="693"/>
        <end position="702"/>
    </location>
</feature>
<feature type="compositionally biased region" description="Low complexity" evidence="7">
    <location>
        <begin position="97"/>
        <end position="110"/>
    </location>
</feature>
<feature type="region of interest" description="Disordered" evidence="7">
    <location>
        <begin position="92"/>
        <end position="115"/>
    </location>
</feature>
<feature type="region of interest" description="Disordered" evidence="7">
    <location>
        <begin position="1681"/>
        <end position="1712"/>
    </location>
</feature>
<evidence type="ECO:0000256" key="5">
    <source>
        <dbReference type="ARBA" id="ARBA00023125"/>
    </source>
</evidence>
<evidence type="ECO:0000313" key="10">
    <source>
        <dbReference type="Proteomes" id="UP001605036"/>
    </source>
</evidence>
<evidence type="ECO:0000256" key="1">
    <source>
        <dbReference type="ARBA" id="ARBA00022723"/>
    </source>
</evidence>
<feature type="region of interest" description="Disordered" evidence="7">
    <location>
        <begin position="640"/>
        <end position="727"/>
    </location>
</feature>
<feature type="domain" description="C3H1-type" evidence="8">
    <location>
        <begin position="1953"/>
        <end position="1982"/>
    </location>
</feature>
<feature type="zinc finger region" description="C3H1-type" evidence="6">
    <location>
        <begin position="1953"/>
        <end position="1982"/>
    </location>
</feature>
<feature type="zinc finger region" description="C3H1-type" evidence="6">
    <location>
        <begin position="2035"/>
        <end position="2062"/>
    </location>
</feature>
<feature type="region of interest" description="Disordered" evidence="7">
    <location>
        <begin position="18"/>
        <end position="38"/>
    </location>
</feature>
<feature type="compositionally biased region" description="Low complexity" evidence="7">
    <location>
        <begin position="1570"/>
        <end position="1582"/>
    </location>
</feature>
<feature type="domain" description="C3H1-type" evidence="8">
    <location>
        <begin position="2008"/>
        <end position="2034"/>
    </location>
</feature>
<feature type="region of interest" description="Disordered" evidence="7">
    <location>
        <begin position="770"/>
        <end position="794"/>
    </location>
</feature>
<dbReference type="SMART" id="SM00356">
    <property type="entry name" value="ZnF_C3H1"/>
    <property type="match status" value="5"/>
</dbReference>
<keyword evidence="5" id="KW-0238">DNA-binding</keyword>
<feature type="compositionally biased region" description="Low complexity" evidence="7">
    <location>
        <begin position="1338"/>
        <end position="1354"/>
    </location>
</feature>
<feature type="compositionally biased region" description="Polar residues" evidence="7">
    <location>
        <begin position="459"/>
        <end position="469"/>
    </location>
</feature>
<feature type="compositionally biased region" description="Polar residues" evidence="7">
    <location>
        <begin position="271"/>
        <end position="281"/>
    </location>
</feature>
<keyword evidence="2" id="KW-0677">Repeat</keyword>
<dbReference type="PANTHER" id="PTHR46156:SF1">
    <property type="entry name" value="ZINC FINGER CCCH DOMAIN-CONTAINING PROTEIN 3"/>
    <property type="match status" value="1"/>
</dbReference>
<accession>A0ABD1Y7X2</accession>
<keyword evidence="4 6" id="KW-0862">Zinc</keyword>
<feature type="zinc finger region" description="C3H1-type" evidence="6">
    <location>
        <begin position="2008"/>
        <end position="2034"/>
    </location>
</feature>
<keyword evidence="1 6" id="KW-0479">Metal-binding</keyword>
<organism evidence="9 10">
    <name type="scientific">Riccia fluitans</name>
    <dbReference type="NCBI Taxonomy" id="41844"/>
    <lineage>
        <taxon>Eukaryota</taxon>
        <taxon>Viridiplantae</taxon>
        <taxon>Streptophyta</taxon>
        <taxon>Embryophyta</taxon>
        <taxon>Marchantiophyta</taxon>
        <taxon>Marchantiopsida</taxon>
        <taxon>Marchantiidae</taxon>
        <taxon>Marchantiales</taxon>
        <taxon>Ricciaceae</taxon>
        <taxon>Riccia</taxon>
    </lineage>
</organism>
<comment type="caution">
    <text evidence="9">The sequence shown here is derived from an EMBL/GenBank/DDBJ whole genome shotgun (WGS) entry which is preliminary data.</text>
</comment>
<dbReference type="GO" id="GO:0008270">
    <property type="term" value="F:zinc ion binding"/>
    <property type="evidence" value="ECO:0007669"/>
    <property type="project" value="UniProtKB-KW"/>
</dbReference>
<keyword evidence="10" id="KW-1185">Reference proteome</keyword>
<feature type="region of interest" description="Disordered" evidence="7">
    <location>
        <begin position="459"/>
        <end position="614"/>
    </location>
</feature>
<evidence type="ECO:0000256" key="4">
    <source>
        <dbReference type="ARBA" id="ARBA00022833"/>
    </source>
</evidence>
<evidence type="ECO:0000256" key="3">
    <source>
        <dbReference type="ARBA" id="ARBA00022771"/>
    </source>
</evidence>
<dbReference type="InterPro" id="IPR000571">
    <property type="entry name" value="Znf_CCCH"/>
</dbReference>
<name>A0ABD1Y7X2_9MARC</name>
<reference evidence="9 10" key="1">
    <citation type="submission" date="2024-09" db="EMBL/GenBank/DDBJ databases">
        <title>Chromosome-scale assembly of Riccia fluitans.</title>
        <authorList>
            <person name="Paukszto L."/>
            <person name="Sawicki J."/>
            <person name="Karawczyk K."/>
            <person name="Piernik-Szablinska J."/>
            <person name="Szczecinska M."/>
            <person name="Mazdziarz M."/>
        </authorList>
    </citation>
    <scope>NUCLEOTIDE SEQUENCE [LARGE SCALE GENOMIC DNA]</scope>
    <source>
        <strain evidence="9">Rf_01</strain>
        <tissue evidence="9">Aerial parts of the thallus</tissue>
    </source>
</reference>
<evidence type="ECO:0000256" key="6">
    <source>
        <dbReference type="PROSITE-ProRule" id="PRU00723"/>
    </source>
</evidence>
<dbReference type="GO" id="GO:0005634">
    <property type="term" value="C:nucleus"/>
    <property type="evidence" value="ECO:0007669"/>
    <property type="project" value="UniProtKB-ARBA"/>
</dbReference>
<feature type="region of interest" description="Disordered" evidence="7">
    <location>
        <begin position="905"/>
        <end position="927"/>
    </location>
</feature>
<feature type="region of interest" description="Disordered" evidence="7">
    <location>
        <begin position="1312"/>
        <end position="1354"/>
    </location>
</feature>
<gene>
    <name evidence="9" type="ORF">R1flu_003000</name>
</gene>
<sequence length="2214" mass="241941">MPRPMMVLRDRRDRILLQQPQGHGHPPPPGPGCSPLHPVSPYNLGPGHRFVEGEEEFGRILPPPNVAWEGHQQQQALAGALFRRRINLQQHHHPHMLHQQQALTGQQPPQEWDGPRPPPVHDVMRMRPPPVGLVGREPLGGVDGEFLAGMRHREEMEMRNNPEHLKMASRASHESEFLRNASRASHEKLIIEREHHLKNVYRASHEKLMEKEYMKKLSRGKPVENDRPLSDVARPFHGPLQVMEGRNQVGHYGGGWEERTHSDLVIRYGGRQQQPGRSQDLSPDASVPPGFQSVVMSSKRSRDEDNDFERFRSQRPRRVLGAGSHSPQPQQRPQGELGQSKLNFVSSRNVVPDDDDHEEGQLTPPPPVIQSQRAEPIGPPGFCKPELEVSRRLFSKEDIEDVTTRGSVPEVYSPGRSHFTDLRSIPAQPKLNLRNSTDRNLGNDLGVSGMPSVRDIGTLSVSTRPSTGRASGVDPVHISRPSSGFRNLGSDSPPRRPVSQAPPIVRAFGIDSSPRKPLTSRAIGVDAGPPLKSSSTRALGTDSGLVSRPSTARTSSVDGGGGNFKGEVVFVPKRERASLTPLRKDGEQVSTRQERTSGGGGDVSRSLSPEVSNARRRVIKNSNIRIRQVEARVVERNYDTEHRKRPYQVMTQEDQRPSSSSRKTRLIPDSDGKPFKGFRCDDALQLKSARPTTSKESREAREISLPNNGQHTVKGEESSQLRASVSSRSPIYNHLQYERAGGRDGPEFIHKDVELSSDNRSKDSEQILSSAVQDKGTRIQSSKDTIVSRHSHGSSSYERFSFLPHLVKKEVIPLSDKKEHEKQQRPPILSRLSILKEDSVPNSSTRLGTDFLRQEKLISQANHVASVSKKPSSAHVANLGSQVNVDPFSERTERPSTKQVSNIGNVENKTTSTSSRSVSRKGAGKVVATREELNSQLSARLLELQIPDGSKREEEQAQARHTSISISPNGIKNVYSPFQKGSDALQRESRLVESCSNMHKPDTLQLRLETPSLPSSDVVGSSAVNPTEASVVEVNEQFSSSRPAPKLIFTGHKSEQSLKDISPQVGNAARETHALMVPRIQEANNILENSDHRKPVVPVVSKASGDPARRVELTEFRNGIPVFRMPERIVASDAGLTSAQLKLPTEKVKGIGEQVEPTRISSTTPTSISLSLTASVHPENSPGEQVEHFEFRQRKSLSVDMSENLEKGEEVRLLASQSSSKENVDMTNVSSAALPSSFAPKEIRLFGATLIAPVTVIEPVVISPKHSEVVKHVEPETTPVSAPQEVQTLVVLPQTVEVGAEPGEIVKAPVETTGDVNTEPPVSEKKDLSEQSHEVQHAAEAISESSQVQAQSSEPPLQEKALVTLPPVLKVASAVVRPQSSARLAGPRTWVRSNTTMVPQATSVSGFRSTIPGTSVVGQPAGRGRGIPGGGAYVRKGNSLVRAPGAVTLPSSAPPASLLGQIRPPMANQGPSQKHPFFKNQLLPPQDSVKSCQPVPRKGVGFTVDCAAGGLSLSKPVPASTGGSLQGNSASLIEYGISLTRPKIPPHVVAGVGTAALKTGLTVSPPTPPQSGSSSGVQNPVGDDFVNNPVKKATTSPLMNPGNSISPSLGSSNMTYVRTKANQLVVAPCPPSVDSSVLENQSVKPDLYFKRKINQLVRNSGLKGPGSPSFVQVLLANELPPKGLTGEGSRSSTSDKRTSLGRVLRQKKGPTGRSSFVWTLSGANVSPGLNTTVRKPASFLFPWKRSSLMTSIRSRRVRSVPEGEKGSLLAVMSERLRRVRAVQPVYTRSADGFSLHRSGVLSVGGGNLKWTKSLEKRAKLASEVATKAVAAAESRKREEKQAVVEAVKAKRVGRKIAKASGERIVWVGLHRYKMDAASKTLQRIPDTKGESEATMSTTPAKTLPLLTPRRSYIGGTTYLRVGNQLVRDPKAASQALASEKVRWSLHHARSRGAKKQQYCQFFTRFGKCNKENGKCIYIHDPDKVAICTKFLKGECSNDQCLLTHKVMPERMPDCLYFLEGLCTNENCSYRHVNVNPKAPYCDGFLRGYCKDGDKCNKKHTYECPTHAATGKCSDETTCKLHHPKRKGKFELAFSRKLGTKRKRRYFCSNETENRSRLERNKVSASSGLVLEEEIPLEDKKSGSEDLAEFIGLDNSEEQDGDAKVSPEAHKRWSFPSGVVPSFLKASVVGESGPAQEVERWIKPTFLLKATSPAS</sequence>
<feature type="compositionally biased region" description="Basic and acidic residues" evidence="7">
    <location>
        <begin position="1322"/>
        <end position="1337"/>
    </location>
</feature>
<evidence type="ECO:0000259" key="8">
    <source>
        <dbReference type="PROSITE" id="PS50103"/>
    </source>
</evidence>
<feature type="region of interest" description="Disordered" evidence="7">
    <location>
        <begin position="1452"/>
        <end position="1478"/>
    </location>
</feature>
<feature type="region of interest" description="Disordered" evidence="7">
    <location>
        <begin position="1560"/>
        <end position="1610"/>
    </location>
</feature>
<feature type="compositionally biased region" description="Basic and acidic residues" evidence="7">
    <location>
        <begin position="300"/>
        <end position="312"/>
    </location>
</feature>
<dbReference type="GO" id="GO:0003677">
    <property type="term" value="F:DNA binding"/>
    <property type="evidence" value="ECO:0007669"/>
    <property type="project" value="UniProtKB-KW"/>
</dbReference>
<feature type="domain" description="C3H1-type" evidence="8">
    <location>
        <begin position="2035"/>
        <end position="2062"/>
    </location>
</feature>
<feature type="compositionally biased region" description="Polar residues" evidence="7">
    <location>
        <begin position="548"/>
        <end position="557"/>
    </location>
</feature>
<dbReference type="PANTHER" id="PTHR46156">
    <property type="entry name" value="CCCH ZINGC FINGER"/>
    <property type="match status" value="1"/>
</dbReference>
<feature type="region of interest" description="Disordered" evidence="7">
    <location>
        <begin position="271"/>
        <end position="385"/>
    </location>
</feature>
<feature type="compositionally biased region" description="Polar residues" evidence="7">
    <location>
        <begin position="1593"/>
        <end position="1610"/>
    </location>
</feature>
<feature type="compositionally biased region" description="Polar residues" evidence="7">
    <location>
        <begin position="340"/>
        <end position="349"/>
    </location>
</feature>
<dbReference type="Gene3D" id="4.10.1000.10">
    <property type="entry name" value="Zinc finger, CCCH-type"/>
    <property type="match status" value="2"/>
</dbReference>
<dbReference type="FunFam" id="4.10.1000.10:FF:000008">
    <property type="entry name" value="zinc finger CCCH domain-containing protein 3"/>
    <property type="match status" value="1"/>
</dbReference>
<feature type="region of interest" description="Disordered" evidence="7">
    <location>
        <begin position="401"/>
        <end position="424"/>
    </location>
</feature>
<keyword evidence="3 6" id="KW-0863">Zinc-finger</keyword>
<feature type="region of interest" description="Disordered" evidence="7">
    <location>
        <begin position="1405"/>
        <end position="1424"/>
    </location>
</feature>
<feature type="compositionally biased region" description="Polar residues" evidence="7">
    <location>
        <begin position="770"/>
        <end position="785"/>
    </location>
</feature>
<feature type="compositionally biased region" description="Basic and acidic residues" evidence="7">
    <location>
        <begin position="666"/>
        <end position="684"/>
    </location>
</feature>
<protein>
    <recommendedName>
        <fullName evidence="8">C3H1-type domain-containing protein</fullName>
    </recommendedName>
</protein>
<dbReference type="Proteomes" id="UP001605036">
    <property type="component" value="Unassembled WGS sequence"/>
</dbReference>
<feature type="compositionally biased region" description="Basic and acidic residues" evidence="7">
    <location>
        <begin position="572"/>
        <end position="595"/>
    </location>
</feature>
<evidence type="ECO:0000256" key="2">
    <source>
        <dbReference type="ARBA" id="ARBA00022737"/>
    </source>
</evidence>
<feature type="compositionally biased region" description="Polar residues" evidence="7">
    <location>
        <begin position="649"/>
        <end position="661"/>
    </location>
</feature>